<dbReference type="AlphaFoldDB" id="A0A9P3PRV7"/>
<organism evidence="4 5">
    <name type="scientific">Lyophyllum shimeji</name>
    <name type="common">Hon-shimeji</name>
    <name type="synonym">Tricholoma shimeji</name>
    <dbReference type="NCBI Taxonomy" id="47721"/>
    <lineage>
        <taxon>Eukaryota</taxon>
        <taxon>Fungi</taxon>
        <taxon>Dikarya</taxon>
        <taxon>Basidiomycota</taxon>
        <taxon>Agaricomycotina</taxon>
        <taxon>Agaricomycetes</taxon>
        <taxon>Agaricomycetidae</taxon>
        <taxon>Agaricales</taxon>
        <taxon>Tricholomatineae</taxon>
        <taxon>Lyophyllaceae</taxon>
        <taxon>Lyophyllum</taxon>
    </lineage>
</organism>
<reference evidence="4" key="1">
    <citation type="submission" date="2022-07" db="EMBL/GenBank/DDBJ databases">
        <title>The genome of Lyophyllum shimeji provides insight into the initial evolution of ectomycorrhizal fungal genome.</title>
        <authorList>
            <person name="Kobayashi Y."/>
            <person name="Shibata T."/>
            <person name="Hirakawa H."/>
            <person name="Shigenobu S."/>
            <person name="Nishiyama T."/>
            <person name="Yamada A."/>
            <person name="Hasebe M."/>
            <person name="Kawaguchi M."/>
        </authorList>
    </citation>
    <scope>NUCLEOTIDE SEQUENCE</scope>
    <source>
        <strain evidence="4">AT787</strain>
    </source>
</reference>
<dbReference type="PANTHER" id="PTHR22100">
    <property type="entry name" value="WINGS APART-LIKE PROTEIN HOMOLOG"/>
    <property type="match status" value="1"/>
</dbReference>
<feature type="compositionally biased region" description="Low complexity" evidence="2">
    <location>
        <begin position="127"/>
        <end position="136"/>
    </location>
</feature>
<sequence>MPTNSGTATYNARTYGRKSSTKRKQTMDRGSEPRKRRKPSDEPQDGEGSTDFEEDTPSPSPLRTSGTPKRPPSTPRLAKDLSDIFESFSPKPSPQATPTKLARRMLGRSKTDSSIDSASGTPAGRTSSMPNLLSSSPPKPPASSVQELRPPPVPVPTNTRTYAGKSRSFLVEIPASSLDPLAPNQHEDEFSTRESYASLRSRWGVDNSEDDPYPTNLSPTRSDSTSTPNGTPTKSRRRKAKAQQEAEVRVQVALPNGMMNPLKSITELRSKGESRRFLDEVGYLFEGMDASVGIGLRRASALEITTKLCDADFARKAKAADFLNRAWDVFWEAGAGRGEDKILDTILAFFVALVSRDPGSFRDLAQRAPYTDLTPSAGCSTSKSHHRRSLLAPSSLVDTLFHLLSTPVDPLSLISTTSSQDKAKNEVELKKLGVGKKERGLFQTVHDTIASRSSLFPANTPISTSLLVLHALQTLPPSLIPPKHLPTLLTSLRQSVAPVVKPASTSSYLSWPDAARVIAFGNVYYHLRLLDGYILGQWGTAEAVDDDDDAVEDRRRICKENEEELVRARDEWLADGLVALAVCAELNGGVSAHNCKEITLRVLVSLTHADEHWCRKVIDSECALGFILRTIHGSRTGLEDAAVKKEAEKGLVSGNGKGKMKEEAGQGSYDEEAPENEGDSAHALDLLCLALGLLTNLVQIVDGTKDLVRETRLDPACTLKKRACIRQCTCASSRSGSIGALDVLVQLYHRHLPRSSPAVNGKGRGSGRIKSESPPPATALVQNPDPDPADALFLRGHLAVLFGLLIRGCPENQTYILDALGGARAVGRLVEHASEFVAFYAALGGGSAAAEADGKVARDVVAFLEGLRT</sequence>
<evidence type="ECO:0000256" key="2">
    <source>
        <dbReference type="SAM" id="MobiDB-lite"/>
    </source>
</evidence>
<feature type="compositionally biased region" description="Polar residues" evidence="2">
    <location>
        <begin position="215"/>
        <end position="233"/>
    </location>
</feature>
<evidence type="ECO:0000259" key="3">
    <source>
        <dbReference type="Pfam" id="PF07814"/>
    </source>
</evidence>
<evidence type="ECO:0000313" key="5">
    <source>
        <dbReference type="Proteomes" id="UP001063166"/>
    </source>
</evidence>
<feature type="domain" description="Wings apart-like protein C-terminal" evidence="3">
    <location>
        <begin position="262"/>
        <end position="321"/>
    </location>
</feature>
<feature type="compositionally biased region" description="Polar residues" evidence="2">
    <location>
        <begin position="1"/>
        <end position="12"/>
    </location>
</feature>
<dbReference type="OrthoDB" id="78088at2759"/>
<name>A0A9P3PRV7_LYOSH</name>
<dbReference type="Pfam" id="PF07814">
    <property type="entry name" value="WAPL"/>
    <property type="match status" value="1"/>
</dbReference>
<feature type="compositionally biased region" description="Basic residues" evidence="2">
    <location>
        <begin position="15"/>
        <end position="24"/>
    </location>
</feature>
<feature type="region of interest" description="Disordered" evidence="2">
    <location>
        <begin position="652"/>
        <end position="676"/>
    </location>
</feature>
<proteinExistence type="inferred from homology"/>
<dbReference type="Gene3D" id="1.25.10.10">
    <property type="entry name" value="Leucine-rich Repeat Variant"/>
    <property type="match status" value="2"/>
</dbReference>
<dbReference type="InterPro" id="IPR039874">
    <property type="entry name" value="WAPL"/>
</dbReference>
<evidence type="ECO:0000313" key="4">
    <source>
        <dbReference type="EMBL" id="GLB41610.1"/>
    </source>
</evidence>
<feature type="region of interest" description="Disordered" evidence="2">
    <location>
        <begin position="755"/>
        <end position="784"/>
    </location>
</feature>
<feature type="compositionally biased region" description="Acidic residues" evidence="2">
    <location>
        <begin position="42"/>
        <end position="56"/>
    </location>
</feature>
<feature type="region of interest" description="Disordered" evidence="2">
    <location>
        <begin position="1"/>
        <end position="161"/>
    </location>
</feature>
<accession>A0A9P3PRV7</accession>
<dbReference type="InterPro" id="IPR022771">
    <property type="entry name" value="WAPL_C"/>
</dbReference>
<gene>
    <name evidence="4" type="ORF">LshimejAT787_1002100</name>
</gene>
<dbReference type="InterPro" id="IPR011989">
    <property type="entry name" value="ARM-like"/>
</dbReference>
<comment type="similarity">
    <text evidence="1">Belongs to the WAPL family.</text>
</comment>
<evidence type="ECO:0000256" key="1">
    <source>
        <dbReference type="ARBA" id="ARBA00006854"/>
    </source>
</evidence>
<keyword evidence="5" id="KW-1185">Reference proteome</keyword>
<protein>
    <submittedName>
        <fullName evidence="4">Wings apart-like protein regulation of heterochromatin</fullName>
    </submittedName>
</protein>
<feature type="compositionally biased region" description="Polar residues" evidence="2">
    <location>
        <begin position="112"/>
        <end position="126"/>
    </location>
</feature>
<dbReference type="PANTHER" id="PTHR22100:SF13">
    <property type="entry name" value="WINGS APART-LIKE PROTEIN HOMOLOG"/>
    <property type="match status" value="1"/>
</dbReference>
<dbReference type="Proteomes" id="UP001063166">
    <property type="component" value="Unassembled WGS sequence"/>
</dbReference>
<comment type="caution">
    <text evidence="4">The sequence shown here is derived from an EMBL/GenBank/DDBJ whole genome shotgun (WGS) entry which is preliminary data.</text>
</comment>
<feature type="region of interest" description="Disordered" evidence="2">
    <location>
        <begin position="201"/>
        <end position="245"/>
    </location>
</feature>
<dbReference type="EMBL" id="BRPK01000010">
    <property type="protein sequence ID" value="GLB41610.1"/>
    <property type="molecule type" value="Genomic_DNA"/>
</dbReference>